<feature type="signal peptide" evidence="2">
    <location>
        <begin position="1"/>
        <end position="21"/>
    </location>
</feature>
<keyword evidence="2" id="KW-0732">Signal</keyword>
<evidence type="ECO:0000256" key="2">
    <source>
        <dbReference type="SAM" id="SignalP"/>
    </source>
</evidence>
<name>A0ABR6NCH9_9SPHN</name>
<feature type="chain" id="PRO_5045677468" evidence="2">
    <location>
        <begin position="22"/>
        <end position="201"/>
    </location>
</feature>
<accession>A0ABR6NCH9</accession>
<organism evidence="3 4">
    <name type="scientific">Sphingobium lignivorans</name>
    <dbReference type="NCBI Taxonomy" id="2735886"/>
    <lineage>
        <taxon>Bacteria</taxon>
        <taxon>Pseudomonadati</taxon>
        <taxon>Pseudomonadota</taxon>
        <taxon>Alphaproteobacteria</taxon>
        <taxon>Sphingomonadales</taxon>
        <taxon>Sphingomonadaceae</taxon>
        <taxon>Sphingobium</taxon>
    </lineage>
</organism>
<evidence type="ECO:0000313" key="4">
    <source>
        <dbReference type="Proteomes" id="UP001138540"/>
    </source>
</evidence>
<dbReference type="EMBL" id="JACHKA010000001">
    <property type="protein sequence ID" value="MBB5984218.1"/>
    <property type="molecule type" value="Genomic_DNA"/>
</dbReference>
<dbReference type="Proteomes" id="UP001138540">
    <property type="component" value="Unassembled WGS sequence"/>
</dbReference>
<reference evidence="3 4" key="1">
    <citation type="submission" date="2020-08" db="EMBL/GenBank/DDBJ databases">
        <title>Exploring microbial biodiversity for novel pathways involved in the catabolism of aromatic compounds derived from lignin.</title>
        <authorList>
            <person name="Elkins J."/>
        </authorList>
    </citation>
    <scope>NUCLEOTIDE SEQUENCE [LARGE SCALE GENOMIC DNA]</scope>
    <source>
        <strain evidence="3 4">B1D3A</strain>
    </source>
</reference>
<protein>
    <submittedName>
        <fullName evidence="3">Uncharacterized protein</fullName>
    </submittedName>
</protein>
<feature type="region of interest" description="Disordered" evidence="1">
    <location>
        <begin position="78"/>
        <end position="100"/>
    </location>
</feature>
<gene>
    <name evidence="3" type="ORF">HNP60_000192</name>
</gene>
<proteinExistence type="predicted"/>
<evidence type="ECO:0000256" key="1">
    <source>
        <dbReference type="SAM" id="MobiDB-lite"/>
    </source>
</evidence>
<comment type="caution">
    <text evidence="3">The sequence shown here is derived from an EMBL/GenBank/DDBJ whole genome shotgun (WGS) entry which is preliminary data.</text>
</comment>
<sequence length="201" mass="20690">MRQTTLAAVLTAMLASLTAGCASPQARGASTVPSAPVTRADMVARLLVAAEQAANGPDPQPRRLAEALAALDRLGARPAPGATDSLTDPLPGWRTSVPDTARPAMRGRLLGPAYRRGLLEPGATTTLAQLFDGGRQARVAIAAASGGPLGIAVLDGTGKPVCPVRQGTGSQCSWVPPFSGRHHIRLSNPGAMRVAYYLVIE</sequence>
<dbReference type="PROSITE" id="PS51257">
    <property type="entry name" value="PROKAR_LIPOPROTEIN"/>
    <property type="match status" value="1"/>
</dbReference>
<dbReference type="RefSeq" id="WP_184149077.1">
    <property type="nucleotide sequence ID" value="NZ_JACHKA010000001.1"/>
</dbReference>
<evidence type="ECO:0000313" key="3">
    <source>
        <dbReference type="EMBL" id="MBB5984218.1"/>
    </source>
</evidence>
<keyword evidence="4" id="KW-1185">Reference proteome</keyword>